<dbReference type="OrthoDB" id="5079845at2"/>
<evidence type="ECO:0000313" key="2">
    <source>
        <dbReference type="EMBL" id="MBB2984913.1"/>
    </source>
</evidence>
<keyword evidence="1" id="KW-1133">Transmembrane helix</keyword>
<gene>
    <name evidence="3" type="ORF">DFJ68_1258</name>
    <name evidence="2" type="ORF">FHW14_000053</name>
</gene>
<dbReference type="Proteomes" id="UP000278440">
    <property type="component" value="Unassembled WGS sequence"/>
</dbReference>
<comment type="caution">
    <text evidence="3">The sequence shown here is derived from an EMBL/GenBank/DDBJ whole genome shotgun (WGS) entry which is preliminary data.</text>
</comment>
<reference evidence="3 4" key="1">
    <citation type="submission" date="2018-10" db="EMBL/GenBank/DDBJ databases">
        <title>Sequencing the genomes of 1000 actinobacteria strains.</title>
        <authorList>
            <person name="Klenk H.-P."/>
        </authorList>
    </citation>
    <scope>NUCLEOTIDE SEQUENCE [LARGE SCALE GENOMIC DNA]</scope>
    <source>
        <strain evidence="3 4">DSM 44267</strain>
    </source>
</reference>
<evidence type="ECO:0000256" key="1">
    <source>
        <dbReference type="SAM" id="Phobius"/>
    </source>
</evidence>
<keyword evidence="1" id="KW-0472">Membrane</keyword>
<evidence type="ECO:0000313" key="5">
    <source>
        <dbReference type="Proteomes" id="UP000590811"/>
    </source>
</evidence>
<dbReference type="AlphaFoldDB" id="A0A495XTH7"/>
<dbReference type="Proteomes" id="UP000590811">
    <property type="component" value="Unassembled WGS sequence"/>
</dbReference>
<evidence type="ECO:0000313" key="4">
    <source>
        <dbReference type="Proteomes" id="UP000278440"/>
    </source>
</evidence>
<accession>A0A495XTH7</accession>
<keyword evidence="4" id="KW-1185">Reference proteome</keyword>
<feature type="transmembrane region" description="Helical" evidence="1">
    <location>
        <begin position="22"/>
        <end position="42"/>
    </location>
</feature>
<dbReference type="EMBL" id="RBXT01000001">
    <property type="protein sequence ID" value="RKT77830.1"/>
    <property type="molecule type" value="Genomic_DNA"/>
</dbReference>
<dbReference type="EMBL" id="JACHVT010000001">
    <property type="protein sequence ID" value="MBB2984913.1"/>
    <property type="molecule type" value="Genomic_DNA"/>
</dbReference>
<protein>
    <submittedName>
        <fullName evidence="3">Uncharacterized protein</fullName>
    </submittedName>
</protein>
<proteinExistence type="predicted"/>
<evidence type="ECO:0000313" key="3">
    <source>
        <dbReference type="EMBL" id="RKT77830.1"/>
    </source>
</evidence>
<reference evidence="2 5" key="2">
    <citation type="submission" date="2020-08" db="EMBL/GenBank/DDBJ databases">
        <title>Genomic Encyclopedia of Type Strains, Phase IV (KMG-V): Genome sequencing to study the core and pangenomes of soil and plant-associated prokaryotes.</title>
        <authorList>
            <person name="Whitman W."/>
        </authorList>
    </citation>
    <scope>NUCLEOTIDE SEQUENCE [LARGE SCALE GENOMIC DNA]</scope>
    <source>
        <strain evidence="2 5">B3ACCR2</strain>
    </source>
</reference>
<sequence>MLAADPTPPPGFYAPDPYATRWLWIGVALLAAVVLWYAWVWWSTRERALVVPPRITADRLTRLRADYARQIDVVVARADTGEITQRRAHQQLSVLVRHFVQEVSGIHAPTMTLTDLNARGERLEPVSEVVGTLYPGEFAPGQASTVGGAAAVAKQVVARWT</sequence>
<keyword evidence="1" id="KW-0812">Transmembrane</keyword>
<dbReference type="RefSeq" id="WP_121031945.1">
    <property type="nucleotide sequence ID" value="NZ_JACHVT010000001.1"/>
</dbReference>
<name>A0A495XTH7_9MICO</name>
<organism evidence="3 4">
    <name type="scientific">Terracoccus luteus</name>
    <dbReference type="NCBI Taxonomy" id="53356"/>
    <lineage>
        <taxon>Bacteria</taxon>
        <taxon>Bacillati</taxon>
        <taxon>Actinomycetota</taxon>
        <taxon>Actinomycetes</taxon>
        <taxon>Micrococcales</taxon>
        <taxon>Intrasporangiaceae</taxon>
        <taxon>Terracoccus</taxon>
    </lineage>
</organism>